<dbReference type="AlphaFoldDB" id="A0A8J6B9M2"/>
<sequence>MAKSDSENEIENIADMGLNVHVEDFDDDFWEEIVDHYREKLHQHDEKVERMKEKKEKADEKERIKKEKAEARAAKASAKQAKEDAKEAKKKKAMEEVAPVDTDSGDETASDTDDEVPEARDLNIDPELRRMLLNQIGVINKYAAKLKNVKRLDKTARDAALKLSISAQQLEATLI</sequence>
<evidence type="ECO:0000256" key="1">
    <source>
        <dbReference type="SAM" id="MobiDB-lite"/>
    </source>
</evidence>
<reference evidence="2" key="1">
    <citation type="submission" date="2021-05" db="EMBL/GenBank/DDBJ databases">
        <title>A free-living protist that lacks canonical eukaryotic 1 DNA replication and segregation systems.</title>
        <authorList>
            <person name="Salas-Leiva D.E."/>
            <person name="Tromer E.C."/>
            <person name="Curtis B.A."/>
            <person name="Jerlstrom-Hultqvist J."/>
            <person name="Kolisko M."/>
            <person name="Yi Z."/>
            <person name="Salas-Leiva J.S."/>
            <person name="Gallot-Lavallee L."/>
            <person name="Kops G.J.P.L."/>
            <person name="Archibald J.M."/>
            <person name="Simpson A.G.B."/>
            <person name="Roger A.J."/>
        </authorList>
    </citation>
    <scope>NUCLEOTIDE SEQUENCE</scope>
    <source>
        <strain evidence="2">BICM</strain>
    </source>
</reference>
<name>A0A8J6B9M2_9EUKA</name>
<proteinExistence type="predicted"/>
<evidence type="ECO:0000313" key="3">
    <source>
        <dbReference type="Proteomes" id="UP000717585"/>
    </source>
</evidence>
<gene>
    <name evidence="2" type="ORF">J8273_2441</name>
</gene>
<dbReference type="EMBL" id="JAHDYR010000007">
    <property type="protein sequence ID" value="KAG9396089.1"/>
    <property type="molecule type" value="Genomic_DNA"/>
</dbReference>
<comment type="caution">
    <text evidence="2">The sequence shown here is derived from an EMBL/GenBank/DDBJ whole genome shotgun (WGS) entry which is preliminary data.</text>
</comment>
<evidence type="ECO:0000313" key="2">
    <source>
        <dbReference type="EMBL" id="KAG9396089.1"/>
    </source>
</evidence>
<keyword evidence="3" id="KW-1185">Reference proteome</keyword>
<organism evidence="2 3">
    <name type="scientific">Carpediemonas membranifera</name>
    <dbReference type="NCBI Taxonomy" id="201153"/>
    <lineage>
        <taxon>Eukaryota</taxon>
        <taxon>Metamonada</taxon>
        <taxon>Carpediemonas-like organisms</taxon>
        <taxon>Carpediemonas</taxon>
    </lineage>
</organism>
<protein>
    <submittedName>
        <fullName evidence="2">Uncharacterized protein</fullName>
    </submittedName>
</protein>
<feature type="compositionally biased region" description="Acidic residues" evidence="1">
    <location>
        <begin position="103"/>
        <end position="116"/>
    </location>
</feature>
<accession>A0A8J6B9M2</accession>
<dbReference type="Proteomes" id="UP000717585">
    <property type="component" value="Unassembled WGS sequence"/>
</dbReference>
<feature type="region of interest" description="Disordered" evidence="1">
    <location>
        <begin position="41"/>
        <end position="119"/>
    </location>
</feature>
<feature type="compositionally biased region" description="Basic and acidic residues" evidence="1">
    <location>
        <begin position="41"/>
        <end position="73"/>
    </location>
</feature>